<dbReference type="Proteomes" id="UP000627715">
    <property type="component" value="Unassembled WGS sequence"/>
</dbReference>
<organism evidence="4 5">
    <name type="scientific">Pseudohongiella nitratireducens</name>
    <dbReference type="NCBI Taxonomy" id="1768907"/>
    <lineage>
        <taxon>Bacteria</taxon>
        <taxon>Pseudomonadati</taxon>
        <taxon>Pseudomonadota</taxon>
        <taxon>Gammaproteobacteria</taxon>
        <taxon>Pseudomonadales</taxon>
        <taxon>Pseudohongiellaceae</taxon>
        <taxon>Pseudohongiella</taxon>
    </lineage>
</organism>
<feature type="domain" description="PET hydrolase/cutinase-like" evidence="3">
    <location>
        <begin position="75"/>
        <end position="264"/>
    </location>
</feature>
<proteinExistence type="predicted"/>
<protein>
    <recommendedName>
        <fullName evidence="3">PET hydrolase/cutinase-like domain-containing protein</fullName>
    </recommendedName>
</protein>
<dbReference type="OrthoDB" id="9814760at2"/>
<dbReference type="SUPFAM" id="SSF53474">
    <property type="entry name" value="alpha/beta-Hydrolases"/>
    <property type="match status" value="1"/>
</dbReference>
<evidence type="ECO:0000256" key="2">
    <source>
        <dbReference type="SAM" id="Phobius"/>
    </source>
</evidence>
<dbReference type="PANTHER" id="PTHR22946:SF9">
    <property type="entry name" value="POLYKETIDE TRANSFERASE AF380"/>
    <property type="match status" value="1"/>
</dbReference>
<reference evidence="4" key="1">
    <citation type="journal article" date="2014" name="Int. J. Syst. Evol. Microbiol.">
        <title>Complete genome sequence of Corynebacterium casei LMG S-19264T (=DSM 44701T), isolated from a smear-ripened cheese.</title>
        <authorList>
            <consortium name="US DOE Joint Genome Institute (JGI-PGF)"/>
            <person name="Walter F."/>
            <person name="Albersmeier A."/>
            <person name="Kalinowski J."/>
            <person name="Ruckert C."/>
        </authorList>
    </citation>
    <scope>NUCLEOTIDE SEQUENCE</scope>
    <source>
        <strain evidence="4">CGMCC 1.15425</strain>
    </source>
</reference>
<dbReference type="InterPro" id="IPR050261">
    <property type="entry name" value="FrsA_esterase"/>
</dbReference>
<gene>
    <name evidence="4" type="ORF">GCM10011403_04170</name>
</gene>
<name>A0A917GL33_9GAMM</name>
<dbReference type="GO" id="GO:0052689">
    <property type="term" value="F:carboxylic ester hydrolase activity"/>
    <property type="evidence" value="ECO:0007669"/>
    <property type="project" value="UniProtKB-ARBA"/>
</dbReference>
<sequence>MRLLRNLLLSIIVIVGIVAVYVLNPDLPEPQGEQSASLYEPGSLGVSSEAIALTDNSRPTMANGTYEGSDSRLLEGYVWYPDETEAGPFPLVVYSHGYMSSVDEADYMVDFLVPKGYVVVAVNYPLSNGAAPGGPIVTDVINQAGDVSFVIDALLTRNTSAGDSLQGLIDPERIAAVGLSLGGLTTQLVAYHQTERDERIRTAVSIAGPSAMLEREFFQTSDNPFLMVAGTDDAIVPYDMNAEPMPEKVDNSLLATLDGGSHVGFVTIASTFLRWFDHPDALVCPMLLSGLENGGEGRPETILTPDAAIGISNTVSEPCPNENFNRAMRPGQQQMLTRLAVYAFLESSFAEEAAQRQDMREYLNTGLAQENSGVQVLQAGTAIN</sequence>
<dbReference type="Pfam" id="PF12740">
    <property type="entry name" value="PETase"/>
    <property type="match status" value="1"/>
</dbReference>
<feature type="transmembrane region" description="Helical" evidence="2">
    <location>
        <begin position="7"/>
        <end position="24"/>
    </location>
</feature>
<dbReference type="InterPro" id="IPR029058">
    <property type="entry name" value="AB_hydrolase_fold"/>
</dbReference>
<evidence type="ECO:0000313" key="5">
    <source>
        <dbReference type="Proteomes" id="UP000627715"/>
    </source>
</evidence>
<evidence type="ECO:0000259" key="3">
    <source>
        <dbReference type="Pfam" id="PF12740"/>
    </source>
</evidence>
<evidence type="ECO:0000313" key="4">
    <source>
        <dbReference type="EMBL" id="GGG50195.1"/>
    </source>
</evidence>
<dbReference type="RefSeq" id="WP_068810658.1">
    <property type="nucleotide sequence ID" value="NZ_BMIY01000002.1"/>
</dbReference>
<dbReference type="InterPro" id="IPR041127">
    <property type="entry name" value="PET_hydrolase/cutinase-like"/>
</dbReference>
<comment type="caution">
    <text evidence="4">The sequence shown here is derived from an EMBL/GenBank/DDBJ whole genome shotgun (WGS) entry which is preliminary data.</text>
</comment>
<dbReference type="Gene3D" id="3.40.50.1820">
    <property type="entry name" value="alpha/beta hydrolase"/>
    <property type="match status" value="1"/>
</dbReference>
<keyword evidence="2" id="KW-1133">Transmembrane helix</keyword>
<dbReference type="AlphaFoldDB" id="A0A917GL33"/>
<reference evidence="4" key="2">
    <citation type="submission" date="2020-09" db="EMBL/GenBank/DDBJ databases">
        <authorList>
            <person name="Sun Q."/>
            <person name="Zhou Y."/>
        </authorList>
    </citation>
    <scope>NUCLEOTIDE SEQUENCE</scope>
    <source>
        <strain evidence="4">CGMCC 1.15425</strain>
    </source>
</reference>
<dbReference type="EMBL" id="BMIY01000002">
    <property type="protein sequence ID" value="GGG50195.1"/>
    <property type="molecule type" value="Genomic_DNA"/>
</dbReference>
<keyword evidence="1" id="KW-0378">Hydrolase</keyword>
<keyword evidence="2" id="KW-0472">Membrane</keyword>
<evidence type="ECO:0000256" key="1">
    <source>
        <dbReference type="ARBA" id="ARBA00022801"/>
    </source>
</evidence>
<accession>A0A917GL33</accession>
<keyword evidence="5" id="KW-1185">Reference proteome</keyword>
<keyword evidence="2" id="KW-0812">Transmembrane</keyword>
<dbReference type="PANTHER" id="PTHR22946">
    <property type="entry name" value="DIENELACTONE HYDROLASE DOMAIN-CONTAINING PROTEIN-RELATED"/>
    <property type="match status" value="1"/>
</dbReference>